<dbReference type="STRING" id="695850.A0A067CVZ4"/>
<dbReference type="InterPro" id="IPR035979">
    <property type="entry name" value="RBD_domain_sf"/>
</dbReference>
<evidence type="ECO:0000256" key="2">
    <source>
        <dbReference type="SAM" id="MobiDB-lite"/>
    </source>
</evidence>
<evidence type="ECO:0000259" key="3">
    <source>
        <dbReference type="PROSITE" id="PS50089"/>
    </source>
</evidence>
<keyword evidence="1" id="KW-0479">Metal-binding</keyword>
<accession>A0A067CVZ4</accession>
<feature type="domain" description="RING-type" evidence="3">
    <location>
        <begin position="60"/>
        <end position="102"/>
    </location>
</feature>
<dbReference type="OrthoDB" id="156309at2759"/>
<dbReference type="SUPFAM" id="SSF54928">
    <property type="entry name" value="RNA-binding domain, RBD"/>
    <property type="match status" value="1"/>
</dbReference>
<dbReference type="KEGG" id="spar:SPRG_04165"/>
<protein>
    <recommendedName>
        <fullName evidence="3">RING-type domain-containing protein</fullName>
    </recommendedName>
</protein>
<dbReference type="GO" id="GO:0005737">
    <property type="term" value="C:cytoplasm"/>
    <property type="evidence" value="ECO:0007669"/>
    <property type="project" value="TreeGrafter"/>
</dbReference>
<feature type="compositionally biased region" description="Pro residues" evidence="2">
    <location>
        <begin position="383"/>
        <end position="392"/>
    </location>
</feature>
<dbReference type="PANTHER" id="PTHR31315:SF1">
    <property type="entry name" value="PROTEIN SIP5"/>
    <property type="match status" value="1"/>
</dbReference>
<dbReference type="Gene3D" id="3.30.70.330">
    <property type="match status" value="1"/>
</dbReference>
<sequence length="392" mass="44717">MGNSAGKTRQNKELERYTRPTGLYKSCPWDHKVVRKMIFERKLAPRYPGSDARQSGSYECPICFLHYPSTLNQSACCKQAICSECVLQTKPPNKVVSCPFCNNDNFKTHFAIGASGRLQGTKWQHADSDCTDQSSSEASATNEVEVQFASVEDRQRLQAEVAAQIRESDLGQHVAVVRRAPAASRSDAASLARMEELLILEAIRRSMLDCETRRPEPRRLRMATSIPRYRQPNPRFGKEVRPRAYTVSDESKYLVLRNVPALGASDELIARFSKYGTIEEHRMLDDHDDATEFLDVVWLRYATTDHARRAKTLGVREPFYGNILTIVYAPEDETPSETRTKLDERRALLQQRYERTLAPRPIEAAIGPSMPFTETRRREPETKPPPAQRRRI</sequence>
<dbReference type="GO" id="GO:0003676">
    <property type="term" value="F:nucleic acid binding"/>
    <property type="evidence" value="ECO:0007669"/>
    <property type="project" value="InterPro"/>
</dbReference>
<evidence type="ECO:0000313" key="4">
    <source>
        <dbReference type="EMBL" id="KDO30977.1"/>
    </source>
</evidence>
<dbReference type="InterPro" id="IPR001841">
    <property type="entry name" value="Znf_RING"/>
</dbReference>
<evidence type="ECO:0000313" key="5">
    <source>
        <dbReference type="Proteomes" id="UP000030745"/>
    </source>
</evidence>
<dbReference type="PROSITE" id="PS50089">
    <property type="entry name" value="ZF_RING_2"/>
    <property type="match status" value="1"/>
</dbReference>
<dbReference type="Proteomes" id="UP000030745">
    <property type="component" value="Unassembled WGS sequence"/>
</dbReference>
<dbReference type="PANTHER" id="PTHR31315">
    <property type="entry name" value="PROTEIN SIP5"/>
    <property type="match status" value="1"/>
</dbReference>
<reference evidence="4 5" key="1">
    <citation type="journal article" date="2013" name="PLoS Genet.">
        <title>Distinctive expansion of potential virulence genes in the genome of the oomycete fish pathogen Saprolegnia parasitica.</title>
        <authorList>
            <person name="Jiang R.H."/>
            <person name="de Bruijn I."/>
            <person name="Haas B.J."/>
            <person name="Belmonte R."/>
            <person name="Lobach L."/>
            <person name="Christie J."/>
            <person name="van den Ackerveken G."/>
            <person name="Bottin A."/>
            <person name="Bulone V."/>
            <person name="Diaz-Moreno S.M."/>
            <person name="Dumas B."/>
            <person name="Fan L."/>
            <person name="Gaulin E."/>
            <person name="Govers F."/>
            <person name="Grenville-Briggs L.J."/>
            <person name="Horner N.R."/>
            <person name="Levin J.Z."/>
            <person name="Mammella M."/>
            <person name="Meijer H.J."/>
            <person name="Morris P."/>
            <person name="Nusbaum C."/>
            <person name="Oome S."/>
            <person name="Phillips A.J."/>
            <person name="van Rooyen D."/>
            <person name="Rzeszutek E."/>
            <person name="Saraiva M."/>
            <person name="Secombes C.J."/>
            <person name="Seidl M.F."/>
            <person name="Snel B."/>
            <person name="Stassen J.H."/>
            <person name="Sykes S."/>
            <person name="Tripathy S."/>
            <person name="van den Berg H."/>
            <person name="Vega-Arreguin J.C."/>
            <person name="Wawra S."/>
            <person name="Young S.K."/>
            <person name="Zeng Q."/>
            <person name="Dieguez-Uribeondo J."/>
            <person name="Russ C."/>
            <person name="Tyler B.M."/>
            <person name="van West P."/>
        </authorList>
    </citation>
    <scope>NUCLEOTIDE SEQUENCE [LARGE SCALE GENOMIC DNA]</scope>
    <source>
        <strain evidence="4 5">CBS 223.65</strain>
    </source>
</reference>
<keyword evidence="1" id="KW-0863">Zinc-finger</keyword>
<dbReference type="EMBL" id="KK583199">
    <property type="protein sequence ID" value="KDO30977.1"/>
    <property type="molecule type" value="Genomic_DNA"/>
</dbReference>
<dbReference type="InterPro" id="IPR039301">
    <property type="entry name" value="Sip5/DA2"/>
</dbReference>
<keyword evidence="5" id="KW-1185">Reference proteome</keyword>
<dbReference type="GeneID" id="24126631"/>
<keyword evidence="1" id="KW-0862">Zinc</keyword>
<name>A0A067CVZ4_SAPPC</name>
<dbReference type="GO" id="GO:0008270">
    <property type="term" value="F:zinc ion binding"/>
    <property type="evidence" value="ECO:0007669"/>
    <property type="project" value="UniProtKB-KW"/>
</dbReference>
<dbReference type="VEuPathDB" id="FungiDB:SPRG_04165"/>
<proteinExistence type="predicted"/>
<dbReference type="RefSeq" id="XP_012198161.1">
    <property type="nucleotide sequence ID" value="XM_012342771.1"/>
</dbReference>
<dbReference type="InterPro" id="IPR012677">
    <property type="entry name" value="Nucleotide-bd_a/b_plait_sf"/>
</dbReference>
<dbReference type="AlphaFoldDB" id="A0A067CVZ4"/>
<evidence type="ECO:0000256" key="1">
    <source>
        <dbReference type="PROSITE-ProRule" id="PRU00175"/>
    </source>
</evidence>
<feature type="region of interest" description="Disordered" evidence="2">
    <location>
        <begin position="359"/>
        <end position="392"/>
    </location>
</feature>
<gene>
    <name evidence="4" type="ORF">SPRG_04165</name>
</gene>
<organism evidence="4 5">
    <name type="scientific">Saprolegnia parasitica (strain CBS 223.65)</name>
    <dbReference type="NCBI Taxonomy" id="695850"/>
    <lineage>
        <taxon>Eukaryota</taxon>
        <taxon>Sar</taxon>
        <taxon>Stramenopiles</taxon>
        <taxon>Oomycota</taxon>
        <taxon>Saprolegniomycetes</taxon>
        <taxon>Saprolegniales</taxon>
        <taxon>Saprolegniaceae</taxon>
        <taxon>Saprolegnia</taxon>
    </lineage>
</organism>